<protein>
    <submittedName>
        <fullName evidence="2">Uncharacterized protein</fullName>
    </submittedName>
</protein>
<proteinExistence type="predicted"/>
<dbReference type="Proteomes" id="UP000036681">
    <property type="component" value="Unplaced"/>
</dbReference>
<evidence type="ECO:0000313" key="2">
    <source>
        <dbReference type="WBParaSite" id="ALUE_0000894601-mRNA-1"/>
    </source>
</evidence>
<accession>A0A0M3HZ72</accession>
<evidence type="ECO:0000313" key="1">
    <source>
        <dbReference type="Proteomes" id="UP000036681"/>
    </source>
</evidence>
<sequence>MDSCEQLSVCGDDTSPSMLRLELETVPELCVHLFVPDPEKREIEFCFRGEIAASLLHSFCFGEVPTFLIDVLEMSKICLFCQMLRNAETTLKLSTLLVYVSKVYVAKASITPSNMRSFLEMGAVLHTSRFVNDEKLHIMVSAQTIFLLFFPQSHFETIAGALSPSCLVRRLLLLISPSLESLVEAYFSEIYMMVAQAGTGLRSSFYHASPPAVLAKGLRSVTC</sequence>
<dbReference type="WBParaSite" id="ALUE_0000894601-mRNA-1">
    <property type="protein sequence ID" value="ALUE_0000894601-mRNA-1"/>
    <property type="gene ID" value="ALUE_0000894601"/>
</dbReference>
<reference evidence="2" key="1">
    <citation type="submission" date="2017-02" db="UniProtKB">
        <authorList>
            <consortium name="WormBaseParasite"/>
        </authorList>
    </citation>
    <scope>IDENTIFICATION</scope>
</reference>
<dbReference type="AlphaFoldDB" id="A0A0M3HZ72"/>
<keyword evidence="1" id="KW-1185">Reference proteome</keyword>
<name>A0A0M3HZ72_ASCLU</name>
<organism evidence="1 2">
    <name type="scientific">Ascaris lumbricoides</name>
    <name type="common">Giant roundworm</name>
    <dbReference type="NCBI Taxonomy" id="6252"/>
    <lineage>
        <taxon>Eukaryota</taxon>
        <taxon>Metazoa</taxon>
        <taxon>Ecdysozoa</taxon>
        <taxon>Nematoda</taxon>
        <taxon>Chromadorea</taxon>
        <taxon>Rhabditida</taxon>
        <taxon>Spirurina</taxon>
        <taxon>Ascaridomorpha</taxon>
        <taxon>Ascaridoidea</taxon>
        <taxon>Ascarididae</taxon>
        <taxon>Ascaris</taxon>
    </lineage>
</organism>